<feature type="compositionally biased region" description="Low complexity" evidence="3">
    <location>
        <begin position="1"/>
        <end position="20"/>
    </location>
</feature>
<dbReference type="InterPro" id="IPR015433">
    <property type="entry name" value="PI3/4_kinase"/>
</dbReference>
<gene>
    <name evidence="6" type="ORF">FVE85_4486</name>
</gene>
<evidence type="ECO:0000256" key="3">
    <source>
        <dbReference type="SAM" id="MobiDB-lite"/>
    </source>
</evidence>
<organism evidence="6 7">
    <name type="scientific">Porphyridium purpureum</name>
    <name type="common">Red alga</name>
    <name type="synonym">Porphyridium cruentum</name>
    <dbReference type="NCBI Taxonomy" id="35688"/>
    <lineage>
        <taxon>Eukaryota</taxon>
        <taxon>Rhodophyta</taxon>
        <taxon>Bangiophyceae</taxon>
        <taxon>Porphyridiales</taxon>
        <taxon>Porphyridiaceae</taxon>
        <taxon>Porphyridium</taxon>
    </lineage>
</organism>
<accession>A0A5J4YI16</accession>
<evidence type="ECO:0000256" key="2">
    <source>
        <dbReference type="ARBA" id="ARBA00022777"/>
    </source>
</evidence>
<dbReference type="GO" id="GO:0048015">
    <property type="term" value="P:phosphatidylinositol-mediated signaling"/>
    <property type="evidence" value="ECO:0007669"/>
    <property type="project" value="TreeGrafter"/>
</dbReference>
<dbReference type="GO" id="GO:0034272">
    <property type="term" value="C:phosphatidylinositol 3-kinase complex, class III, type II"/>
    <property type="evidence" value="ECO:0007669"/>
    <property type="project" value="TreeGrafter"/>
</dbReference>
<dbReference type="InterPro" id="IPR036388">
    <property type="entry name" value="WH-like_DNA-bd_sf"/>
</dbReference>
<dbReference type="InterPro" id="IPR011009">
    <property type="entry name" value="Kinase-like_dom_sf"/>
</dbReference>
<dbReference type="GO" id="GO:0005768">
    <property type="term" value="C:endosome"/>
    <property type="evidence" value="ECO:0007669"/>
    <property type="project" value="TreeGrafter"/>
</dbReference>
<dbReference type="InterPro" id="IPR000591">
    <property type="entry name" value="DEP_dom"/>
</dbReference>
<dbReference type="SUPFAM" id="SSF56112">
    <property type="entry name" value="Protein kinase-like (PK-like)"/>
    <property type="match status" value="1"/>
</dbReference>
<evidence type="ECO:0000259" key="5">
    <source>
        <dbReference type="PROSITE" id="PS50290"/>
    </source>
</evidence>
<dbReference type="PANTHER" id="PTHR10048:SF7">
    <property type="entry name" value="PHOSPHATIDYLINOSITOL 3-KINASE CATALYTIC SUBUNIT TYPE 3"/>
    <property type="match status" value="1"/>
</dbReference>
<name>A0A5J4YI16_PORPP</name>
<feature type="domain" description="DEP" evidence="4">
    <location>
        <begin position="316"/>
        <end position="396"/>
    </location>
</feature>
<dbReference type="GO" id="GO:0000407">
    <property type="term" value="C:phagophore assembly site"/>
    <property type="evidence" value="ECO:0007669"/>
    <property type="project" value="TreeGrafter"/>
</dbReference>
<feature type="region of interest" description="Disordered" evidence="3">
    <location>
        <begin position="1"/>
        <end position="77"/>
    </location>
</feature>
<dbReference type="GO" id="GO:0034271">
    <property type="term" value="C:phosphatidylinositol 3-kinase complex, class III, type I"/>
    <property type="evidence" value="ECO:0007669"/>
    <property type="project" value="TreeGrafter"/>
</dbReference>
<dbReference type="Pfam" id="PF00454">
    <property type="entry name" value="PI3_PI4_kinase"/>
    <property type="match status" value="1"/>
</dbReference>
<protein>
    <submittedName>
        <fullName evidence="6">Phosphatidylinositol 4-phosphate 3-kinase C2 domain-containing subunit gamma</fullName>
    </submittedName>
</protein>
<dbReference type="InterPro" id="IPR036940">
    <property type="entry name" value="PI3/4_kinase_cat_sf"/>
</dbReference>
<dbReference type="GO" id="GO:0000045">
    <property type="term" value="P:autophagosome assembly"/>
    <property type="evidence" value="ECO:0007669"/>
    <property type="project" value="TreeGrafter"/>
</dbReference>
<dbReference type="PROSITE" id="PS50290">
    <property type="entry name" value="PI3_4_KINASE_3"/>
    <property type="match status" value="1"/>
</dbReference>
<dbReference type="EMBL" id="VRMN01000016">
    <property type="protein sequence ID" value="KAA8491069.1"/>
    <property type="molecule type" value="Genomic_DNA"/>
</dbReference>
<dbReference type="Pfam" id="PF00610">
    <property type="entry name" value="DEP"/>
    <property type="match status" value="1"/>
</dbReference>
<dbReference type="PANTHER" id="PTHR10048">
    <property type="entry name" value="PHOSPHATIDYLINOSITOL KINASE"/>
    <property type="match status" value="1"/>
</dbReference>
<feature type="compositionally biased region" description="Low complexity" evidence="3">
    <location>
        <begin position="62"/>
        <end position="75"/>
    </location>
</feature>
<dbReference type="Gene3D" id="1.10.10.10">
    <property type="entry name" value="Winged helix-like DNA-binding domain superfamily/Winged helix DNA-binding domain"/>
    <property type="match status" value="1"/>
</dbReference>
<keyword evidence="1" id="KW-0808">Transferase</keyword>
<dbReference type="Gene3D" id="1.10.1070.11">
    <property type="entry name" value="Phosphatidylinositol 3-/4-kinase, catalytic domain"/>
    <property type="match status" value="1"/>
</dbReference>
<keyword evidence="7" id="KW-1185">Reference proteome</keyword>
<dbReference type="GO" id="GO:0016303">
    <property type="term" value="F:1-phosphatidylinositol-3-kinase activity"/>
    <property type="evidence" value="ECO:0007669"/>
    <property type="project" value="TreeGrafter"/>
</dbReference>
<proteinExistence type="predicted"/>
<evidence type="ECO:0000256" key="1">
    <source>
        <dbReference type="ARBA" id="ARBA00022679"/>
    </source>
</evidence>
<dbReference type="InterPro" id="IPR000403">
    <property type="entry name" value="PI3/4_kinase_cat_dom"/>
</dbReference>
<dbReference type="GO" id="GO:0005777">
    <property type="term" value="C:peroxisome"/>
    <property type="evidence" value="ECO:0007669"/>
    <property type="project" value="TreeGrafter"/>
</dbReference>
<dbReference type="SMART" id="SM00146">
    <property type="entry name" value="PI3Kc"/>
    <property type="match status" value="1"/>
</dbReference>
<feature type="domain" description="PI3K/PI4K catalytic" evidence="5">
    <location>
        <begin position="506"/>
        <end position="772"/>
    </location>
</feature>
<reference evidence="7" key="1">
    <citation type="journal article" date="2019" name="Nat. Commun.">
        <title>Expansion of phycobilisome linker gene families in mesophilic red algae.</title>
        <authorList>
            <person name="Lee J."/>
            <person name="Kim D."/>
            <person name="Bhattacharya D."/>
            <person name="Yoon H.S."/>
        </authorList>
    </citation>
    <scope>NUCLEOTIDE SEQUENCE [LARGE SCALE GENOMIC DNA]</scope>
    <source>
        <strain evidence="7">CCMP 1328</strain>
    </source>
</reference>
<dbReference type="AlphaFoldDB" id="A0A5J4YI16"/>
<dbReference type="Gene3D" id="3.30.1010.10">
    <property type="entry name" value="Phosphatidylinositol 3-kinase Catalytic Subunit, Chain A, domain 4"/>
    <property type="match status" value="1"/>
</dbReference>
<sequence length="874" mass="98079">MEGGAASPGPASSPTPAFGAEPKLAVEIKSSGSAENVHGLAAGASESRHSLPVQRAQQSPEATSATKSSASAGSAWPALPKLHAATQGGRDSTGMNVAYARSRPSDGVFDSDLSLVVDLARGNSIARFQSEKSLRRMYLMALHTDDRDPPRVWVDLVLNAKGSELVKMLLYVLVSVERIARSSDPSTHVLFVWLLTALYLRINSCQTLKLRFMLLMHMPYFSKSGYWKVNPRRRDMCYETTELEMQSFCEQFSSLTYDTDVASVAASLADDNSSWMEKFLKSNATVAGGTTNQRARELLADDSALVKYVMERFFHPERGVPVKDRKSILRTYKASMSGKDILYFLMHDLLITEDHSHIAEDIARFMCEKKLIRHVTNPQKTPSLNEPREPFVNFCNTRNVMLCKSMSKSYKHEVENMHDDGPKAVELDVFMDMLDLQSVTFWREIVFRPRNLEQREWAAGDRYDASMVYHPLVCQDLDAVPSSVFSDRLGKDVTCPPKSCGIVIERVEVAKVFSSNARPKVITLNRYMEESLIGAEDFVPVEPQMLVKSGDNLALDLSCETAFQIFSALFEQSDLFEPDLVPFIATYDVLCTDENKGMLEMVPDMVPMKDFDWQEWMETHGADEETRKFMLRSAAGGYVGCFVIGARDRHFDNILIQSNKTLLHIDFGFLMYDIPPIDGPRFSFPPQMQAVWQELGMWDTFVDLCGKAFLTIRRKQAIVIRALQGLFEFAGINAHTSRQFLMSEHSLALDLSEEAAVKVIHDKVQNSTKELSAFVKRFGHEHVDPVFFAMVDAKFPPALFAMYMVETRKERKQGFKNFVQKSDGAIKNVFQKLSVTAEPAPVPESSPRGTIQVPSLVRTLSGSTQTQSKAWTEG</sequence>
<dbReference type="Proteomes" id="UP000324585">
    <property type="component" value="Unassembled WGS sequence"/>
</dbReference>
<dbReference type="InterPro" id="IPR036390">
    <property type="entry name" value="WH_DNA-bd_sf"/>
</dbReference>
<dbReference type="OrthoDB" id="3237at2759"/>
<comment type="caution">
    <text evidence="6">The sequence shown here is derived from an EMBL/GenBank/DDBJ whole genome shotgun (WGS) entry which is preliminary data.</text>
</comment>
<evidence type="ECO:0000313" key="7">
    <source>
        <dbReference type="Proteomes" id="UP000324585"/>
    </source>
</evidence>
<evidence type="ECO:0000313" key="6">
    <source>
        <dbReference type="EMBL" id="KAA8491069.1"/>
    </source>
</evidence>
<evidence type="ECO:0000259" key="4">
    <source>
        <dbReference type="PROSITE" id="PS50186"/>
    </source>
</evidence>
<dbReference type="PROSITE" id="PS50186">
    <property type="entry name" value="DEP"/>
    <property type="match status" value="1"/>
</dbReference>
<dbReference type="CDD" id="cd04371">
    <property type="entry name" value="DEP"/>
    <property type="match status" value="1"/>
</dbReference>
<dbReference type="SUPFAM" id="SSF46785">
    <property type="entry name" value="Winged helix' DNA-binding domain"/>
    <property type="match status" value="1"/>
</dbReference>
<dbReference type="GO" id="GO:0006897">
    <property type="term" value="P:endocytosis"/>
    <property type="evidence" value="ECO:0007669"/>
    <property type="project" value="TreeGrafter"/>
</dbReference>
<keyword evidence="2 6" id="KW-0418">Kinase</keyword>
<dbReference type="SMART" id="SM00049">
    <property type="entry name" value="DEP"/>
    <property type="match status" value="1"/>
</dbReference>